<dbReference type="GO" id="GO:0016758">
    <property type="term" value="F:hexosyltransferase activity"/>
    <property type="evidence" value="ECO:0007669"/>
    <property type="project" value="UniProtKB-ARBA"/>
</dbReference>
<sequence length="322" mass="36251">MPWRSARISFCWWVRMMASGSLVSVVLPTYCHAGYIADCLQSIHDQTHAELELVLIDDCSTDGTWECAQELLSGPLAQRFRNTVLLRNERNLGAHATINRAIAAARGGHISLINSDDRYHPERIATLMAALADTGSEIGFSLVDVFAEAGQAARIDEFFRLFALRQIHAVERDPTVGFALMRENVAISTGNLLFSRGIYEQAGPFQPLKYCHDWDFLLQALFFSEPVVVHEPHYFYRLHEANSFSGLGHVTPVELETATRRFLRRGLRGRPSPNPLFPCEANWPGYFEHVLRECGYDGHMRRERDGAVAGYPFAPEQLNPCG</sequence>
<evidence type="ECO:0000313" key="3">
    <source>
        <dbReference type="EMBL" id="RNF32878.1"/>
    </source>
</evidence>
<keyword evidence="4" id="KW-1185">Reference proteome</keyword>
<dbReference type="PANTHER" id="PTHR22916">
    <property type="entry name" value="GLYCOSYLTRANSFERASE"/>
    <property type="match status" value="1"/>
</dbReference>
<dbReference type="EMBL" id="PXNQ02000016">
    <property type="protein sequence ID" value="RNF32878.1"/>
    <property type="molecule type" value="Genomic_DNA"/>
</dbReference>
<dbReference type="InterPro" id="IPR029044">
    <property type="entry name" value="Nucleotide-diphossugar_trans"/>
</dbReference>
<comment type="caution">
    <text evidence="3">The sequence shown here is derived from an EMBL/GenBank/DDBJ whole genome shotgun (WGS) entry which is preliminary data.</text>
</comment>
<dbReference type="Pfam" id="PF00535">
    <property type="entry name" value="Glycos_transf_2"/>
    <property type="match status" value="1"/>
</dbReference>
<feature type="chain" id="PRO_5019511630" evidence="1">
    <location>
        <begin position="34"/>
        <end position="322"/>
    </location>
</feature>
<reference evidence="3" key="1">
    <citation type="submission" date="2018-05" db="EMBL/GenBank/DDBJ databases">
        <title>Reclassification of Methylarcula marina and Methylarcula terricola as Paracoccus methylarcula sp.nov., comb.nov. and Paracoccus terricola comb.nov.</title>
        <authorList>
            <person name="Shmareva M.N."/>
            <person name="Doronina N.V."/>
            <person name="Vasilenko O.V."/>
            <person name="Tarlachkov S.V."/>
            <person name="Trotsenko Y.A."/>
        </authorList>
    </citation>
    <scope>NUCLEOTIDE SEQUENCE [LARGE SCALE GENOMIC DNA]</scope>
    <source>
        <strain evidence="3">VKM B-2159</strain>
    </source>
</reference>
<proteinExistence type="predicted"/>
<feature type="signal peptide" evidence="1">
    <location>
        <begin position="1"/>
        <end position="33"/>
    </location>
</feature>
<accession>A0A422QS79</accession>
<dbReference type="AlphaFoldDB" id="A0A422QS79"/>
<dbReference type="InterPro" id="IPR001173">
    <property type="entry name" value="Glyco_trans_2-like"/>
</dbReference>
<evidence type="ECO:0000259" key="2">
    <source>
        <dbReference type="Pfam" id="PF00535"/>
    </source>
</evidence>
<dbReference type="PANTHER" id="PTHR22916:SF3">
    <property type="entry name" value="UDP-GLCNAC:BETAGAL BETA-1,3-N-ACETYLGLUCOSAMINYLTRANSFERASE-LIKE PROTEIN 1"/>
    <property type="match status" value="1"/>
</dbReference>
<dbReference type="OrthoDB" id="5291101at2"/>
<feature type="domain" description="Glycosyltransferase 2-like" evidence="2">
    <location>
        <begin position="24"/>
        <end position="173"/>
    </location>
</feature>
<keyword evidence="1" id="KW-0732">Signal</keyword>
<evidence type="ECO:0000313" key="4">
    <source>
        <dbReference type="Proteomes" id="UP000238137"/>
    </source>
</evidence>
<protein>
    <submittedName>
        <fullName evidence="3">Glycosyltransferase family 2 protein</fullName>
    </submittedName>
</protein>
<name>A0A422QS79_9RHOB</name>
<dbReference type="Gene3D" id="3.90.550.10">
    <property type="entry name" value="Spore Coat Polysaccharide Biosynthesis Protein SpsA, Chain A"/>
    <property type="match status" value="1"/>
</dbReference>
<organism evidence="3 4">
    <name type="scientific">Paracoccus methylarcula</name>
    <dbReference type="NCBI Taxonomy" id="72022"/>
    <lineage>
        <taxon>Bacteria</taxon>
        <taxon>Pseudomonadati</taxon>
        <taxon>Pseudomonadota</taxon>
        <taxon>Alphaproteobacteria</taxon>
        <taxon>Rhodobacterales</taxon>
        <taxon>Paracoccaceae</taxon>
        <taxon>Paracoccus</taxon>
    </lineage>
</organism>
<dbReference type="SUPFAM" id="SSF53448">
    <property type="entry name" value="Nucleotide-diphospho-sugar transferases"/>
    <property type="match status" value="1"/>
</dbReference>
<gene>
    <name evidence="3" type="ORF">A7A09_019580</name>
</gene>
<evidence type="ECO:0000256" key="1">
    <source>
        <dbReference type="SAM" id="SignalP"/>
    </source>
</evidence>
<dbReference type="Proteomes" id="UP000238137">
    <property type="component" value="Unassembled WGS sequence"/>
</dbReference>